<proteinExistence type="predicted"/>
<dbReference type="NCBIfam" id="TIGR00254">
    <property type="entry name" value="GGDEF"/>
    <property type="match status" value="1"/>
</dbReference>
<dbReference type="InterPro" id="IPR000160">
    <property type="entry name" value="GGDEF_dom"/>
</dbReference>
<dbReference type="PROSITE" id="PS50887">
    <property type="entry name" value="GGDEF"/>
    <property type="match status" value="1"/>
</dbReference>
<dbReference type="GO" id="GO:0043709">
    <property type="term" value="P:cell adhesion involved in single-species biofilm formation"/>
    <property type="evidence" value="ECO:0007669"/>
    <property type="project" value="TreeGrafter"/>
</dbReference>
<dbReference type="GO" id="GO:0000160">
    <property type="term" value="P:phosphorelay signal transduction system"/>
    <property type="evidence" value="ECO:0007669"/>
    <property type="project" value="InterPro"/>
</dbReference>
<dbReference type="InterPro" id="IPR050469">
    <property type="entry name" value="Diguanylate_Cyclase"/>
</dbReference>
<dbReference type="Gene3D" id="3.30.70.270">
    <property type="match status" value="1"/>
</dbReference>
<dbReference type="SMART" id="SM00267">
    <property type="entry name" value="GGDEF"/>
    <property type="match status" value="1"/>
</dbReference>
<evidence type="ECO:0000313" key="6">
    <source>
        <dbReference type="EMBL" id="MXU63844.1"/>
    </source>
</evidence>
<name>A0A6B0TR54_9RHOB</name>
<dbReference type="SMART" id="SM00448">
    <property type="entry name" value="REC"/>
    <property type="match status" value="2"/>
</dbReference>
<feature type="domain" description="GGDEF" evidence="5">
    <location>
        <begin position="325"/>
        <end position="460"/>
    </location>
</feature>
<dbReference type="InterPro" id="IPR011006">
    <property type="entry name" value="CheY-like_superfamily"/>
</dbReference>
<dbReference type="FunFam" id="3.30.70.270:FF:000001">
    <property type="entry name" value="Diguanylate cyclase domain protein"/>
    <property type="match status" value="1"/>
</dbReference>
<dbReference type="GO" id="GO:0005886">
    <property type="term" value="C:plasma membrane"/>
    <property type="evidence" value="ECO:0007669"/>
    <property type="project" value="TreeGrafter"/>
</dbReference>
<dbReference type="PANTHER" id="PTHR45138:SF9">
    <property type="entry name" value="DIGUANYLATE CYCLASE DGCM-RELATED"/>
    <property type="match status" value="1"/>
</dbReference>
<dbReference type="InterPro" id="IPR001789">
    <property type="entry name" value="Sig_transdc_resp-reg_receiver"/>
</dbReference>
<dbReference type="PANTHER" id="PTHR45138">
    <property type="entry name" value="REGULATORY COMPONENTS OF SENSORY TRANSDUCTION SYSTEM"/>
    <property type="match status" value="1"/>
</dbReference>
<dbReference type="Pfam" id="PF00990">
    <property type="entry name" value="GGDEF"/>
    <property type="match status" value="1"/>
</dbReference>
<dbReference type="GO" id="GO:1902201">
    <property type="term" value="P:negative regulation of bacterial-type flagellum-dependent cell motility"/>
    <property type="evidence" value="ECO:0007669"/>
    <property type="project" value="TreeGrafter"/>
</dbReference>
<evidence type="ECO:0000259" key="5">
    <source>
        <dbReference type="PROSITE" id="PS50887"/>
    </source>
</evidence>
<feature type="modified residue" description="4-aspartylphosphate" evidence="3">
    <location>
        <position position="53"/>
    </location>
</feature>
<dbReference type="CDD" id="cd01949">
    <property type="entry name" value="GGDEF"/>
    <property type="match status" value="1"/>
</dbReference>
<dbReference type="GO" id="GO:0052621">
    <property type="term" value="F:diguanylate cyclase activity"/>
    <property type="evidence" value="ECO:0007669"/>
    <property type="project" value="UniProtKB-EC"/>
</dbReference>
<comment type="catalytic activity">
    <reaction evidence="2">
        <text>2 GTP = 3',3'-c-di-GMP + 2 diphosphate</text>
        <dbReference type="Rhea" id="RHEA:24898"/>
        <dbReference type="ChEBI" id="CHEBI:33019"/>
        <dbReference type="ChEBI" id="CHEBI:37565"/>
        <dbReference type="ChEBI" id="CHEBI:58805"/>
        <dbReference type="EC" id="2.7.7.65"/>
    </reaction>
</comment>
<dbReference type="Gene3D" id="3.40.50.2300">
    <property type="match status" value="1"/>
</dbReference>
<dbReference type="Proteomes" id="UP000436016">
    <property type="component" value="Unassembled WGS sequence"/>
</dbReference>
<evidence type="ECO:0000259" key="4">
    <source>
        <dbReference type="PROSITE" id="PS50110"/>
    </source>
</evidence>
<keyword evidence="7" id="KW-1185">Reference proteome</keyword>
<evidence type="ECO:0000256" key="2">
    <source>
        <dbReference type="ARBA" id="ARBA00034247"/>
    </source>
</evidence>
<protein>
    <recommendedName>
        <fullName evidence="1">diguanylate cyclase</fullName>
        <ecNumber evidence="1">2.7.7.65</ecNumber>
    </recommendedName>
</protein>
<dbReference type="InterPro" id="IPR029787">
    <property type="entry name" value="Nucleotide_cyclase"/>
</dbReference>
<dbReference type="AlphaFoldDB" id="A0A6B0TR54"/>
<dbReference type="PROSITE" id="PS50110">
    <property type="entry name" value="RESPONSE_REGULATORY"/>
    <property type="match status" value="2"/>
</dbReference>
<accession>A0A6B0TR54</accession>
<organism evidence="6 7">
    <name type="scientific">Oceanomicrobium pacificus</name>
    <dbReference type="NCBI Taxonomy" id="2692916"/>
    <lineage>
        <taxon>Bacteria</taxon>
        <taxon>Pseudomonadati</taxon>
        <taxon>Pseudomonadota</taxon>
        <taxon>Alphaproteobacteria</taxon>
        <taxon>Rhodobacterales</taxon>
        <taxon>Paracoccaceae</taxon>
        <taxon>Oceanomicrobium</taxon>
    </lineage>
</organism>
<dbReference type="FunFam" id="3.40.50.2300:FF:000574">
    <property type="entry name" value="Response regulator PleD"/>
    <property type="match status" value="1"/>
</dbReference>
<dbReference type="SUPFAM" id="SSF52172">
    <property type="entry name" value="CheY-like"/>
    <property type="match status" value="2"/>
</dbReference>
<dbReference type="EC" id="2.7.7.65" evidence="1"/>
<dbReference type="InterPro" id="IPR043128">
    <property type="entry name" value="Rev_trsase/Diguanyl_cyclase"/>
</dbReference>
<dbReference type="EMBL" id="WUWG01000001">
    <property type="protein sequence ID" value="MXU63844.1"/>
    <property type="molecule type" value="Genomic_DNA"/>
</dbReference>
<keyword evidence="3" id="KW-0597">Phosphoprotein</keyword>
<evidence type="ECO:0000256" key="3">
    <source>
        <dbReference type="PROSITE-ProRule" id="PRU00169"/>
    </source>
</evidence>
<sequence length="462" mass="49706">MSGRILVVDDVSSNRSVLAAMLAKHYYEVETASGGRQALDLIRQRPPDLILLDVFMDDLSGFDVCRQLKADPDLAHIPVVMVTASDNPSERLEGLRAGADDFLGKPIDDTALFARVRSLTRMKMMVDELRMRASTARDLGLSDQAWSAAHAKLSSAKVLIAPGSQAEGQDLRAALVEALGCAVAVEAGDKSAIHAARADVPDLCIVSNRLADGSDGLKLVSALKGGPTTRGAGILLIIDPAERARATLGLELGVSDTVSRPLVPAELVARCRSQLRRKLYSDQLRMNLQDGLRLAVVDPLTGLHNRRYATEHLDAMAAATRQKGQMLAVMMLDLDRFKQVNDRHGHAGGDAVLKEFAGRLQENVRGVDLVARLGGEEFLLVLPDISEPDATQAAERIRAVVEEAPFHLPGGQRIRVTVSIGMAFLTPRSTECSEALISRADAALYASKHEGRNRITLADAAA</sequence>
<reference evidence="6 7" key="1">
    <citation type="submission" date="2019-12" db="EMBL/GenBank/DDBJ databases">
        <title>Strain KN286 was isolated from seawater, which was collected from Caroline Seamount in the tropical western Pacific.</title>
        <authorList>
            <person name="Wang Q."/>
        </authorList>
    </citation>
    <scope>NUCLEOTIDE SEQUENCE [LARGE SCALE GENOMIC DNA]</scope>
    <source>
        <strain evidence="6 7">KN286</strain>
    </source>
</reference>
<gene>
    <name evidence="6" type="ORF">GSH16_00180</name>
</gene>
<comment type="caution">
    <text evidence="3">Lacks conserved residue(s) required for the propagation of feature annotation.</text>
</comment>
<dbReference type="SUPFAM" id="SSF55073">
    <property type="entry name" value="Nucleotide cyclase"/>
    <property type="match status" value="1"/>
</dbReference>
<evidence type="ECO:0000313" key="7">
    <source>
        <dbReference type="Proteomes" id="UP000436016"/>
    </source>
</evidence>
<dbReference type="NCBIfam" id="NF007135">
    <property type="entry name" value="PRK09581.1"/>
    <property type="match status" value="1"/>
</dbReference>
<feature type="domain" description="Response regulatory" evidence="4">
    <location>
        <begin position="4"/>
        <end position="120"/>
    </location>
</feature>
<dbReference type="RefSeq" id="WP_160850844.1">
    <property type="nucleotide sequence ID" value="NZ_WUWG01000001.1"/>
</dbReference>
<evidence type="ECO:0000256" key="1">
    <source>
        <dbReference type="ARBA" id="ARBA00012528"/>
    </source>
</evidence>
<feature type="domain" description="Response regulatory" evidence="4">
    <location>
        <begin position="157"/>
        <end position="275"/>
    </location>
</feature>
<comment type="caution">
    <text evidence="6">The sequence shown here is derived from an EMBL/GenBank/DDBJ whole genome shotgun (WGS) entry which is preliminary data.</text>
</comment>
<dbReference type="Pfam" id="PF00072">
    <property type="entry name" value="Response_reg"/>
    <property type="match status" value="1"/>
</dbReference>